<proteinExistence type="predicted"/>
<evidence type="ECO:0000313" key="1">
    <source>
        <dbReference type="EMBL" id="KMO71089.1"/>
    </source>
</evidence>
<protein>
    <submittedName>
        <fullName evidence="1">Uncharacterized protein</fullName>
    </submittedName>
</protein>
<keyword evidence="2" id="KW-1185">Reference proteome</keyword>
<dbReference type="AlphaFoldDB" id="A0A0J6VLI8"/>
<dbReference type="Proteomes" id="UP000036513">
    <property type="component" value="Unassembled WGS sequence"/>
</dbReference>
<evidence type="ECO:0000313" key="2">
    <source>
        <dbReference type="Proteomes" id="UP000036513"/>
    </source>
</evidence>
<accession>A0A0J6VLI8</accession>
<organism evidence="1 2">
    <name type="scientific">Mycolicibacterium chlorophenolicum</name>
    <dbReference type="NCBI Taxonomy" id="37916"/>
    <lineage>
        <taxon>Bacteria</taxon>
        <taxon>Bacillati</taxon>
        <taxon>Actinomycetota</taxon>
        <taxon>Actinomycetes</taxon>
        <taxon>Mycobacteriales</taxon>
        <taxon>Mycobacteriaceae</taxon>
        <taxon>Mycolicibacterium</taxon>
    </lineage>
</organism>
<dbReference type="RefSeq" id="WP_013470235.1">
    <property type="nucleotide sequence ID" value="NZ_JYNL01000062.1"/>
</dbReference>
<sequence length="179" mass="19911">MTKIAIPESHIGIPAGAISQAYVRLRGAQQPDISVHHAHTDIARVTLTWGRILFTFFNTQAAQGVLEAFGAARQALAGLPDNLAPRDQQPYDGPAIGVDWTRRPPYAVTRREALTPDKRRTIRWVEVYMRPVTFQIVDLAAYRSAVEVLQLAHKTAAAVCLDGDQHRFDPTDASYRPTR</sequence>
<comment type="caution">
    <text evidence="1">The sequence shown here is derived from an EMBL/GenBank/DDBJ whole genome shotgun (WGS) entry which is preliminary data.</text>
</comment>
<name>A0A0J6VLI8_9MYCO</name>
<dbReference type="PATRIC" id="fig|37916.4.peg.4772"/>
<reference evidence="1 2" key="1">
    <citation type="journal article" date="2015" name="Genome Biol. Evol.">
        <title>Characterization of Three Mycobacterium spp. with Potential Use in Bioremediation by Genome Sequencing and Comparative Genomics.</title>
        <authorList>
            <person name="Das S."/>
            <person name="Pettersson B.M."/>
            <person name="Behra P.R."/>
            <person name="Ramesh M."/>
            <person name="Dasgupta S."/>
            <person name="Bhattacharya A."/>
            <person name="Kirsebom L.A."/>
        </authorList>
    </citation>
    <scope>NUCLEOTIDE SEQUENCE [LARGE SCALE GENOMIC DNA]</scope>
    <source>
        <strain evidence="1 2">DSM 43826</strain>
    </source>
</reference>
<dbReference type="EMBL" id="JYNL01000062">
    <property type="protein sequence ID" value="KMO71089.1"/>
    <property type="molecule type" value="Genomic_DNA"/>
</dbReference>
<gene>
    <name evidence="1" type="ORF">MCHLDSM_04768</name>
</gene>